<evidence type="ECO:0000313" key="2">
    <source>
        <dbReference type="EMBL" id="MCQ8130719.1"/>
    </source>
</evidence>
<accession>A0ABT1UA33</accession>
<comment type="caution">
    <text evidence="2">The sequence shown here is derived from an EMBL/GenBank/DDBJ whole genome shotgun (WGS) entry which is preliminary data.</text>
</comment>
<protein>
    <submittedName>
        <fullName evidence="2">GTP-binding DUF697 domain-containing protein</fullName>
    </submittedName>
</protein>
<dbReference type="EMBL" id="JANIBK010000212">
    <property type="protein sequence ID" value="MCQ8130719.1"/>
    <property type="molecule type" value="Genomic_DNA"/>
</dbReference>
<dbReference type="Gene3D" id="3.40.50.300">
    <property type="entry name" value="P-loop containing nucleotide triphosphate hydrolases"/>
    <property type="match status" value="1"/>
</dbReference>
<dbReference type="InterPro" id="IPR006073">
    <property type="entry name" value="GTP-bd"/>
</dbReference>
<proteinExistence type="predicted"/>
<evidence type="ECO:0000313" key="3">
    <source>
        <dbReference type="Proteomes" id="UP001524586"/>
    </source>
</evidence>
<dbReference type="CDD" id="cd00882">
    <property type="entry name" value="Ras_like_GTPase"/>
    <property type="match status" value="1"/>
</dbReference>
<feature type="domain" description="G" evidence="1">
    <location>
        <begin position="39"/>
        <end position="147"/>
    </location>
</feature>
<reference evidence="2 3" key="1">
    <citation type="submission" date="2022-07" db="EMBL/GenBank/DDBJ databases">
        <title>Methylomonas rivi sp. nov., Methylomonas rosea sp. nov., Methylomonas aureus sp. nov. and Methylomonas subterranea sp. nov., four novel methanotrophs isolated from a freshwater creek and the deep terrestrial subsurface.</title>
        <authorList>
            <person name="Abin C."/>
            <person name="Sankaranarayanan K."/>
            <person name="Garner C."/>
            <person name="Sindelar R."/>
            <person name="Kotary K."/>
            <person name="Garner R."/>
            <person name="Barclay S."/>
            <person name="Lawson P."/>
            <person name="Krumholz L."/>
        </authorList>
    </citation>
    <scope>NUCLEOTIDE SEQUENCE [LARGE SCALE GENOMIC DNA]</scope>
    <source>
        <strain evidence="2 3">WSC-6</strain>
    </source>
</reference>
<organism evidence="2 3">
    <name type="scientific">Methylomonas rivi</name>
    <dbReference type="NCBI Taxonomy" id="2952226"/>
    <lineage>
        <taxon>Bacteria</taxon>
        <taxon>Pseudomonadati</taxon>
        <taxon>Pseudomonadota</taxon>
        <taxon>Gammaproteobacteria</taxon>
        <taxon>Methylococcales</taxon>
        <taxon>Methylococcaceae</taxon>
        <taxon>Methylomonas</taxon>
    </lineage>
</organism>
<dbReference type="InterPro" id="IPR027417">
    <property type="entry name" value="P-loop_NTPase"/>
</dbReference>
<keyword evidence="3" id="KW-1185">Reference proteome</keyword>
<gene>
    <name evidence="2" type="ORF">NP596_19855</name>
</gene>
<sequence length="400" mass="44981">MSIWNKYYASVFSPQVDDVKINAWLEGIRATLPTPVFWLLGKTQSGKTSLIRALTGDSRAQIGNGMQSCTRSAFAYDFPNSENPILKFLDTRGFGEVDYDPKDDIELFREQTQVVIVVIKAMDHAQHAVIDTLRKILKSKPHWPVIVVQTALHEGYPNHAFEHIAPYPFQNENWPALVPVDLKRSLLAQRELFKGINAQFVPVDFTLPEDQYHPMYYGLEAFWYSLETAMPHGMVGLLHHMRDLRLELFDIYEQTAMPHIMTYSVLAGAAGAIPVPLVDIPLVTLLQMKMLQTLASIYRYPLNGEHVAEIGGALGISFLTNWGRRELIKLVPGFGAPISALLTAATTFALGKTLIIYFQSKRNGLVLGKQHFQTVYAEQLTAGKVLMKDYTGRHQPKVSP</sequence>
<dbReference type="Pfam" id="PF01926">
    <property type="entry name" value="MMR_HSR1"/>
    <property type="match status" value="1"/>
</dbReference>
<dbReference type="Proteomes" id="UP001524586">
    <property type="component" value="Unassembled WGS sequence"/>
</dbReference>
<evidence type="ECO:0000259" key="1">
    <source>
        <dbReference type="Pfam" id="PF01926"/>
    </source>
</evidence>
<dbReference type="RefSeq" id="WP_256617131.1">
    <property type="nucleotide sequence ID" value="NZ_JANIBK010000212.1"/>
</dbReference>
<dbReference type="SUPFAM" id="SSF52540">
    <property type="entry name" value="P-loop containing nucleoside triphosphate hydrolases"/>
    <property type="match status" value="1"/>
</dbReference>
<name>A0ABT1UA33_9GAMM</name>